<dbReference type="Gene3D" id="1.10.10.10">
    <property type="entry name" value="Winged helix-like DNA-binding domain superfamily/Winged helix DNA-binding domain"/>
    <property type="match status" value="1"/>
</dbReference>
<dbReference type="PATRIC" id="fig|937777.3.peg.2068"/>
<dbReference type="Proteomes" id="UP000010467">
    <property type="component" value="Chromosome"/>
</dbReference>
<organism evidence="1 2">
    <name type="scientific">Deinococcus peraridilitoris (strain DSM 19664 / LMG 22246 / CIP 109416 / KR-200)</name>
    <dbReference type="NCBI Taxonomy" id="937777"/>
    <lineage>
        <taxon>Bacteria</taxon>
        <taxon>Thermotogati</taxon>
        <taxon>Deinococcota</taxon>
        <taxon>Deinococci</taxon>
        <taxon>Deinococcales</taxon>
        <taxon>Deinococcaceae</taxon>
        <taxon>Deinococcus</taxon>
    </lineage>
</organism>
<dbReference type="SUPFAM" id="SSF46785">
    <property type="entry name" value="Winged helix' DNA-binding domain"/>
    <property type="match status" value="1"/>
</dbReference>
<evidence type="ECO:0000313" key="2">
    <source>
        <dbReference type="Proteomes" id="UP000010467"/>
    </source>
</evidence>
<gene>
    <name evidence="1" type="ordered locus">Deipe_2058</name>
</gene>
<dbReference type="AlphaFoldDB" id="L0A282"/>
<dbReference type="RefSeq" id="WP_015235859.1">
    <property type="nucleotide sequence ID" value="NC_019793.1"/>
</dbReference>
<dbReference type="OrthoDB" id="156285at2"/>
<dbReference type="EMBL" id="CP003382">
    <property type="protein sequence ID" value="AFZ67554.1"/>
    <property type="molecule type" value="Genomic_DNA"/>
</dbReference>
<protein>
    <submittedName>
        <fullName evidence="1">Uncharacterized protein</fullName>
    </submittedName>
</protein>
<dbReference type="InterPro" id="IPR036388">
    <property type="entry name" value="WH-like_DNA-bd_sf"/>
</dbReference>
<proteinExistence type="predicted"/>
<dbReference type="STRING" id="937777.Deipe_2058"/>
<reference evidence="2" key="1">
    <citation type="submission" date="2012-03" db="EMBL/GenBank/DDBJ databases">
        <title>Complete sequence of chromosome of Deinococcus peraridilitoris DSM 19664.</title>
        <authorList>
            <person name="Lucas S."/>
            <person name="Copeland A."/>
            <person name="Lapidus A."/>
            <person name="Glavina del Rio T."/>
            <person name="Dalin E."/>
            <person name="Tice H."/>
            <person name="Bruce D."/>
            <person name="Goodwin L."/>
            <person name="Pitluck S."/>
            <person name="Peters L."/>
            <person name="Mikhailova N."/>
            <person name="Lu M."/>
            <person name="Kyrpides N."/>
            <person name="Mavromatis K."/>
            <person name="Ivanova N."/>
            <person name="Brettin T."/>
            <person name="Detter J.C."/>
            <person name="Han C."/>
            <person name="Larimer F."/>
            <person name="Land M."/>
            <person name="Hauser L."/>
            <person name="Markowitz V."/>
            <person name="Cheng J.-F."/>
            <person name="Hugenholtz P."/>
            <person name="Woyke T."/>
            <person name="Wu D."/>
            <person name="Pukall R."/>
            <person name="Steenblock K."/>
            <person name="Brambilla E."/>
            <person name="Klenk H.-P."/>
            <person name="Eisen J.A."/>
        </authorList>
    </citation>
    <scope>NUCLEOTIDE SEQUENCE [LARGE SCALE GENOMIC DNA]</scope>
    <source>
        <strain evidence="2">DSM 19664 / LMG 22246 / CIP 109416 / KR-200</strain>
    </source>
</reference>
<sequence length="138" mass="15113">MITPAAKRILAHLQAHPHGDSITGIADAVRITQGCASQLVRDLDREGRVNKRRSAFGQGVIVTLASATPKPPEETVRSRLQLVREHFADPIVELTRQEAAQLIPGCSPVVLQTLLNEGYLRLDKTTCGARVYRRAVNV</sequence>
<keyword evidence="2" id="KW-1185">Reference proteome</keyword>
<dbReference type="HOGENOM" id="CLU_1851867_0_0_0"/>
<accession>L0A282</accession>
<dbReference type="KEGG" id="dpd:Deipe_2058"/>
<evidence type="ECO:0000313" key="1">
    <source>
        <dbReference type="EMBL" id="AFZ67554.1"/>
    </source>
</evidence>
<dbReference type="InterPro" id="IPR036390">
    <property type="entry name" value="WH_DNA-bd_sf"/>
</dbReference>
<name>L0A282_DEIPD</name>